<evidence type="ECO:0000313" key="13">
    <source>
        <dbReference type="Proteomes" id="UP000838672"/>
    </source>
</evidence>
<gene>
    <name evidence="12" type="ORF">VST7929_03232</name>
</gene>
<evidence type="ECO:0000256" key="3">
    <source>
        <dbReference type="ARBA" id="ARBA00022692"/>
    </source>
</evidence>
<evidence type="ECO:0000256" key="10">
    <source>
        <dbReference type="SAM" id="Phobius"/>
    </source>
</evidence>
<evidence type="ECO:0000313" key="12">
    <source>
        <dbReference type="EMBL" id="CAH0535758.1"/>
    </source>
</evidence>
<keyword evidence="6 10" id="KW-0472">Membrane</keyword>
<keyword evidence="9" id="KW-0407">Ion channel</keyword>
<keyword evidence="4 10" id="KW-1133">Transmembrane helix</keyword>
<feature type="transmembrane region" description="Helical" evidence="10">
    <location>
        <begin position="182"/>
        <end position="202"/>
    </location>
</feature>
<accession>A0ABM8ZZ51</accession>
<dbReference type="InterPro" id="IPR001320">
    <property type="entry name" value="Iontro_rcpt_C"/>
</dbReference>
<organism evidence="12 13">
    <name type="scientific">Vibrio stylophorae</name>
    <dbReference type="NCBI Taxonomy" id="659351"/>
    <lineage>
        <taxon>Bacteria</taxon>
        <taxon>Pseudomonadati</taxon>
        <taxon>Pseudomonadota</taxon>
        <taxon>Gammaproteobacteria</taxon>
        <taxon>Vibrionales</taxon>
        <taxon>Vibrionaceae</taxon>
        <taxon>Vibrio</taxon>
    </lineage>
</organism>
<keyword evidence="8" id="KW-0325">Glycoprotein</keyword>
<dbReference type="Gene3D" id="3.40.190.10">
    <property type="entry name" value="Periplasmic binding protein-like II"/>
    <property type="match status" value="3"/>
</dbReference>
<keyword evidence="5" id="KW-0406">Ion transport</keyword>
<dbReference type="InterPro" id="IPR015683">
    <property type="entry name" value="Ionotropic_Glu_rcpt"/>
</dbReference>
<name>A0ABM8ZZ51_9VIBR</name>
<evidence type="ECO:0000256" key="1">
    <source>
        <dbReference type="ARBA" id="ARBA00004141"/>
    </source>
</evidence>
<comment type="subcellular location">
    <subcellularLocation>
        <location evidence="1">Membrane</location>
        <topology evidence="1">Multi-pass membrane protein</topology>
    </subcellularLocation>
</comment>
<keyword evidence="13" id="KW-1185">Reference proteome</keyword>
<keyword evidence="3 10" id="KW-0812">Transmembrane</keyword>
<sequence>MVSGSLSALNHTNYKSQMITSSALVNPCAKHNALQLIFHNWMLGFILLLIIPWQSVQASQNGENLTAKLALNTPLKVGIYHCPPFIIGATDSALSGLSLELWDNIAANMEAEYELIDYPLGELLQAIQTKQIDIGVSCISITPEREIFADFSHSFYETHLAIAVKKQGYAGTFWSILSHGTLWLVIGGVFAAAALVGTFFYLLEHRENARLYTSKNGIARGFEVFIVGLLFITRGPFNFFEFKSIVARVCSVLMSVITMLFVASITALLASKLTLEQSNAQIKGIGDLATIAVGAKTSTTASQFLTNYGIRHQTFDSMEALLFALEQGEIKAAVADDVVLKYMIGSRENQGLYTHLQVLPYQLEKQNYGFIMLENHPSKEEINRALLHIRESSDWHKTLIDYFAEK</sequence>
<evidence type="ECO:0000256" key="7">
    <source>
        <dbReference type="ARBA" id="ARBA00023170"/>
    </source>
</evidence>
<protein>
    <recommendedName>
        <fullName evidence="11">Solute-binding protein family 3/N-terminal domain-containing protein</fullName>
    </recommendedName>
</protein>
<proteinExistence type="predicted"/>
<feature type="transmembrane region" description="Helical" evidence="10">
    <location>
        <begin position="222"/>
        <end position="239"/>
    </location>
</feature>
<dbReference type="SUPFAM" id="SSF53850">
    <property type="entry name" value="Periplasmic binding protein-like II"/>
    <property type="match status" value="1"/>
</dbReference>
<dbReference type="EMBL" id="CAKLDI010000002">
    <property type="protein sequence ID" value="CAH0535758.1"/>
    <property type="molecule type" value="Genomic_DNA"/>
</dbReference>
<dbReference type="Pfam" id="PF00497">
    <property type="entry name" value="SBP_bac_3"/>
    <property type="match status" value="1"/>
</dbReference>
<comment type="caution">
    <text evidence="12">The sequence shown here is derived from an EMBL/GenBank/DDBJ whole genome shotgun (WGS) entry which is preliminary data.</text>
</comment>
<evidence type="ECO:0000256" key="6">
    <source>
        <dbReference type="ARBA" id="ARBA00023136"/>
    </source>
</evidence>
<dbReference type="Proteomes" id="UP000838672">
    <property type="component" value="Unassembled WGS sequence"/>
</dbReference>
<evidence type="ECO:0000256" key="9">
    <source>
        <dbReference type="ARBA" id="ARBA00023303"/>
    </source>
</evidence>
<keyword evidence="7" id="KW-0675">Receptor</keyword>
<evidence type="ECO:0000256" key="8">
    <source>
        <dbReference type="ARBA" id="ARBA00023180"/>
    </source>
</evidence>
<dbReference type="Pfam" id="PF00060">
    <property type="entry name" value="Lig_chan"/>
    <property type="match status" value="1"/>
</dbReference>
<dbReference type="InterPro" id="IPR001638">
    <property type="entry name" value="Solute-binding_3/MltF_N"/>
</dbReference>
<evidence type="ECO:0000256" key="4">
    <source>
        <dbReference type="ARBA" id="ARBA00022989"/>
    </source>
</evidence>
<dbReference type="SMART" id="SM00062">
    <property type="entry name" value="PBPb"/>
    <property type="match status" value="1"/>
</dbReference>
<feature type="transmembrane region" description="Helical" evidence="10">
    <location>
        <begin position="245"/>
        <end position="270"/>
    </location>
</feature>
<evidence type="ECO:0000259" key="11">
    <source>
        <dbReference type="SMART" id="SM00062"/>
    </source>
</evidence>
<evidence type="ECO:0000256" key="5">
    <source>
        <dbReference type="ARBA" id="ARBA00023065"/>
    </source>
</evidence>
<feature type="domain" description="Solute-binding protein family 3/N-terminal" evidence="11">
    <location>
        <begin position="74"/>
        <end position="406"/>
    </location>
</feature>
<reference evidence="12" key="1">
    <citation type="submission" date="2021-11" db="EMBL/GenBank/DDBJ databases">
        <authorList>
            <person name="Rodrigo-Torres L."/>
            <person name="Arahal R. D."/>
            <person name="Lucena T."/>
        </authorList>
    </citation>
    <scope>NUCLEOTIDE SEQUENCE</scope>
    <source>
        <strain evidence="12">CECT 7929</strain>
    </source>
</reference>
<evidence type="ECO:0000256" key="2">
    <source>
        <dbReference type="ARBA" id="ARBA00022448"/>
    </source>
</evidence>
<keyword evidence="2" id="KW-0813">Transport</keyword>
<dbReference type="PANTHER" id="PTHR18966">
    <property type="entry name" value="IONOTROPIC GLUTAMATE RECEPTOR"/>
    <property type="match status" value="1"/>
</dbReference>